<dbReference type="Pfam" id="PF10442">
    <property type="entry name" value="FIST_C"/>
    <property type="match status" value="1"/>
</dbReference>
<evidence type="ECO:0000256" key="5">
    <source>
        <dbReference type="ARBA" id="ARBA00023136"/>
    </source>
</evidence>
<dbReference type="InterPro" id="IPR019494">
    <property type="entry name" value="FIST_C"/>
</dbReference>
<dbReference type="SMART" id="SM01204">
    <property type="entry name" value="FIST_C"/>
    <property type="match status" value="1"/>
</dbReference>
<sequence>MRGVGCLKTGVFEEGEVRKVACSLREQLGQPPDLALLFASPEYRSFLPDLLELVTIHGQASVLVGCTGSSVIGEAKEWEDRPGFSLAFFSLPGCRLTPFPLLEPRGEGLADPAATLSQRGVDLDRLRGALVFYDPFEFPIENWLVLWNEALPGFPVGGGAAGGKAQENEAWVFWDRQTVPGGIGLAFEGPLYFHCVVSQGCRPIGEAYPVTRADRNILYTLGPDSAYQVLHRAFESLTEEEKEKARGRILIGMALPEALSGTRGEGFVVRNVLGADPVSGAVAIGMMAQPGQTLQYQLCEARAASHALGRLLTKAYRDLEMRPPVGAFLFACNGRGRRLFGIPDHDVGMVSRFFPDIPIVGFFANGELGPVGLFSYLHSFSASIVFLGPEPAQVR</sequence>
<feature type="domain" description="FIST" evidence="6">
    <location>
        <begin position="31"/>
        <end position="225"/>
    </location>
</feature>
<keyword evidence="2" id="KW-1003">Cell membrane</keyword>
<keyword evidence="4" id="KW-1133">Transmembrane helix</keyword>
<feature type="domain" description="FIST C-domain" evidence="7">
    <location>
        <begin position="226"/>
        <end position="371"/>
    </location>
</feature>
<organism evidence="8 9">
    <name type="scientific">Candidatus Methylacidithermus pantelleriae</name>
    <dbReference type="NCBI Taxonomy" id="2744239"/>
    <lineage>
        <taxon>Bacteria</taxon>
        <taxon>Pseudomonadati</taxon>
        <taxon>Verrucomicrobiota</taxon>
        <taxon>Methylacidiphilae</taxon>
        <taxon>Methylacidiphilales</taxon>
        <taxon>Methylacidiphilaceae</taxon>
        <taxon>Candidatus Methylacidithermus</taxon>
    </lineage>
</organism>
<evidence type="ECO:0000256" key="1">
    <source>
        <dbReference type="ARBA" id="ARBA00004651"/>
    </source>
</evidence>
<evidence type="ECO:0000313" key="8">
    <source>
        <dbReference type="EMBL" id="CAF0705281.1"/>
    </source>
</evidence>
<evidence type="ECO:0000256" key="4">
    <source>
        <dbReference type="ARBA" id="ARBA00022989"/>
    </source>
</evidence>
<keyword evidence="9" id="KW-1185">Reference proteome</keyword>
<keyword evidence="3" id="KW-0812">Transmembrane</keyword>
<dbReference type="Pfam" id="PF08495">
    <property type="entry name" value="FIST"/>
    <property type="match status" value="1"/>
</dbReference>
<dbReference type="PANTHER" id="PTHR14939">
    <property type="entry name" value="F-BOX ONLY PROTEIN 22"/>
    <property type="match status" value="1"/>
</dbReference>
<keyword evidence="5" id="KW-0472">Membrane</keyword>
<dbReference type="PIRSF" id="PIRSF018953">
    <property type="entry name" value="UCP018953"/>
    <property type="match status" value="1"/>
</dbReference>
<evidence type="ECO:0000313" key="9">
    <source>
        <dbReference type="Proteomes" id="UP000663859"/>
    </source>
</evidence>
<evidence type="ECO:0000256" key="3">
    <source>
        <dbReference type="ARBA" id="ARBA00022692"/>
    </source>
</evidence>
<accession>A0A8J2FV02</accession>
<dbReference type="InterPro" id="IPR016741">
    <property type="entry name" value="UCP018953"/>
</dbReference>
<dbReference type="SMART" id="SM00897">
    <property type="entry name" value="FIST"/>
    <property type="match status" value="1"/>
</dbReference>
<name>A0A8J2FV02_9BACT</name>
<evidence type="ECO:0000259" key="6">
    <source>
        <dbReference type="SMART" id="SM00897"/>
    </source>
</evidence>
<dbReference type="InterPro" id="IPR013702">
    <property type="entry name" value="FIST_domain_N"/>
</dbReference>
<dbReference type="GO" id="GO:0005886">
    <property type="term" value="C:plasma membrane"/>
    <property type="evidence" value="ECO:0007669"/>
    <property type="project" value="UniProtKB-SubCell"/>
</dbReference>
<dbReference type="PANTHER" id="PTHR14939:SF5">
    <property type="entry name" value="F-BOX ONLY PROTEIN 22"/>
    <property type="match status" value="1"/>
</dbReference>
<evidence type="ECO:0000259" key="7">
    <source>
        <dbReference type="SMART" id="SM01204"/>
    </source>
</evidence>
<proteinExistence type="predicted"/>
<dbReference type="Proteomes" id="UP000663859">
    <property type="component" value="Unassembled WGS sequence"/>
</dbReference>
<dbReference type="AlphaFoldDB" id="A0A8J2FV02"/>
<evidence type="ECO:0000256" key="2">
    <source>
        <dbReference type="ARBA" id="ARBA00022475"/>
    </source>
</evidence>
<gene>
    <name evidence="8" type="ORF">MPNT_90039</name>
</gene>
<protein>
    <submittedName>
        <fullName evidence="8">Small ligand-binding sensory domain FIST</fullName>
    </submittedName>
</protein>
<comment type="caution">
    <text evidence="8">The sequence shown here is derived from an EMBL/GenBank/DDBJ whole genome shotgun (WGS) entry which is preliminary data.</text>
</comment>
<dbReference type="EMBL" id="CAJNOB010000071">
    <property type="protein sequence ID" value="CAF0705281.1"/>
    <property type="molecule type" value="Genomic_DNA"/>
</dbReference>
<comment type="subcellular location">
    <subcellularLocation>
        <location evidence="1">Cell membrane</location>
        <topology evidence="1">Multi-pass membrane protein</topology>
    </subcellularLocation>
</comment>
<reference evidence="8" key="1">
    <citation type="submission" date="2021-02" db="EMBL/GenBank/DDBJ databases">
        <authorList>
            <person name="Cremers G."/>
            <person name="Picone N."/>
        </authorList>
    </citation>
    <scope>NUCLEOTIDE SEQUENCE</scope>
    <source>
        <strain evidence="8">PQ17</strain>
    </source>
</reference>